<evidence type="ECO:0000256" key="3">
    <source>
        <dbReference type="ARBA" id="ARBA00022692"/>
    </source>
</evidence>
<feature type="transmembrane region" description="Helical" evidence="6">
    <location>
        <begin position="381"/>
        <end position="403"/>
    </location>
</feature>
<evidence type="ECO:0000256" key="4">
    <source>
        <dbReference type="ARBA" id="ARBA00022989"/>
    </source>
</evidence>
<evidence type="ECO:0000256" key="5">
    <source>
        <dbReference type="ARBA" id="ARBA00023136"/>
    </source>
</evidence>
<sequence>MEIYKSFDKKQKKIILAAVLISILGIIAGIIYDSSLKNIEITKLKRPESYENAEDINFGMEVSGIDDKEQLQYTGQIGAKKIAEGEIQNYLIKTLDQVEKSMFREGESREKVLTGVNIPSSLPENPVNISFSTSESGVLLENGDINFDLVKEKQLLTVKLLVAYEGKEAERNVDITVFPKLLTEEERIRLAVKDEMDRLLVGGENEIIEIPGEVEGHGVKVFIPKEEITGSITGFTLLLIICLFVSFNENNKKKIKDREEELKNGYTEFVGRFVILLGAGLSVSAIWKKLEAGFASNKSLSEEIRLTLWETANGKTEREAYENFGKRIGGTQYAKFVSVINQSLKLGSGQLLARLEAESEAAMFERRNRAKVMGEVADTKLLLPMMLQLVLIMLIIMVPALMAV</sequence>
<dbReference type="GO" id="GO:0005886">
    <property type="term" value="C:plasma membrane"/>
    <property type="evidence" value="ECO:0007669"/>
    <property type="project" value="UniProtKB-SubCell"/>
</dbReference>
<gene>
    <name evidence="8" type="ORF">GCWU0000282_000486</name>
</gene>
<dbReference type="STRING" id="592026.GCWU0000282_000486"/>
<dbReference type="Pfam" id="PF00482">
    <property type="entry name" value="T2SSF"/>
    <property type="match status" value="1"/>
</dbReference>
<comment type="subcellular location">
    <subcellularLocation>
        <location evidence="1">Cell membrane</location>
        <topology evidence="1">Multi-pass membrane protein</topology>
    </subcellularLocation>
</comment>
<keyword evidence="4 6" id="KW-1133">Transmembrane helix</keyword>
<evidence type="ECO:0000313" key="8">
    <source>
        <dbReference type="EMBL" id="ESL04139.1"/>
    </source>
</evidence>
<dbReference type="Proteomes" id="UP000018227">
    <property type="component" value="Unassembled WGS sequence"/>
</dbReference>
<dbReference type="RefSeq" id="WP_023353379.1">
    <property type="nucleotide sequence ID" value="NZ_KI535366.1"/>
</dbReference>
<proteinExistence type="predicted"/>
<reference evidence="8 9" key="1">
    <citation type="submission" date="2013-06" db="EMBL/GenBank/DDBJ databases">
        <authorList>
            <person name="Weinstock G."/>
            <person name="Sodergren E."/>
            <person name="Clifton S."/>
            <person name="Fulton L."/>
            <person name="Fulton B."/>
            <person name="Courtney L."/>
            <person name="Fronick C."/>
            <person name="Harrison M."/>
            <person name="Strong C."/>
            <person name="Farmer C."/>
            <person name="Delahaunty K."/>
            <person name="Markovic C."/>
            <person name="Hall O."/>
            <person name="Minx P."/>
            <person name="Tomlinson C."/>
            <person name="Mitreva M."/>
            <person name="Nelson J."/>
            <person name="Hou S."/>
            <person name="Wollam A."/>
            <person name="Pepin K.H."/>
            <person name="Johnson M."/>
            <person name="Bhonagiri V."/>
            <person name="Nash W.E."/>
            <person name="Warren W."/>
            <person name="Chinwalla A."/>
            <person name="Mardis E.R."/>
            <person name="Wilson R.K."/>
        </authorList>
    </citation>
    <scope>NUCLEOTIDE SEQUENCE [LARGE SCALE GENOMIC DNA]</scope>
    <source>
        <strain evidence="8 9">ATCC 51271</strain>
    </source>
</reference>
<dbReference type="OrthoDB" id="9793966at2"/>
<evidence type="ECO:0000256" key="1">
    <source>
        <dbReference type="ARBA" id="ARBA00004651"/>
    </source>
</evidence>
<dbReference type="EMBL" id="ACIL03000005">
    <property type="protein sequence ID" value="ESL04139.1"/>
    <property type="molecule type" value="Genomic_DNA"/>
</dbReference>
<comment type="caution">
    <text evidence="8">The sequence shown here is derived from an EMBL/GenBank/DDBJ whole genome shotgun (WGS) entry which is preliminary data.</text>
</comment>
<dbReference type="AlphaFoldDB" id="V2XPQ9"/>
<feature type="transmembrane region" description="Helical" evidence="6">
    <location>
        <begin position="14"/>
        <end position="32"/>
    </location>
</feature>
<keyword evidence="5 6" id="KW-0472">Membrane</keyword>
<accession>V2XPQ9</accession>
<feature type="domain" description="Type II secretion system protein GspF" evidence="7">
    <location>
        <begin position="270"/>
        <end position="399"/>
    </location>
</feature>
<keyword evidence="3 6" id="KW-0812">Transmembrane</keyword>
<keyword evidence="2" id="KW-1003">Cell membrane</keyword>
<dbReference type="HOGENOM" id="CLU_044047_0_0_9"/>
<feature type="transmembrane region" description="Helical" evidence="6">
    <location>
        <begin position="228"/>
        <end position="248"/>
    </location>
</feature>
<evidence type="ECO:0000259" key="7">
    <source>
        <dbReference type="Pfam" id="PF00482"/>
    </source>
</evidence>
<dbReference type="InterPro" id="IPR018076">
    <property type="entry name" value="T2SS_GspF_dom"/>
</dbReference>
<protein>
    <recommendedName>
        <fullName evidence="7">Type II secretion system protein GspF domain-containing protein</fullName>
    </recommendedName>
</protein>
<dbReference type="eggNOG" id="COG2064">
    <property type="taxonomic scope" value="Bacteria"/>
</dbReference>
<keyword evidence="9" id="KW-1185">Reference proteome</keyword>
<evidence type="ECO:0000256" key="6">
    <source>
        <dbReference type="SAM" id="Phobius"/>
    </source>
</evidence>
<name>V2XPQ9_9FIRM</name>
<evidence type="ECO:0000256" key="2">
    <source>
        <dbReference type="ARBA" id="ARBA00022475"/>
    </source>
</evidence>
<evidence type="ECO:0000313" key="9">
    <source>
        <dbReference type="Proteomes" id="UP000018227"/>
    </source>
</evidence>
<organism evidence="8 9">
    <name type="scientific">Catonella morbi ATCC 51271</name>
    <dbReference type="NCBI Taxonomy" id="592026"/>
    <lineage>
        <taxon>Bacteria</taxon>
        <taxon>Bacillati</taxon>
        <taxon>Bacillota</taxon>
        <taxon>Clostridia</taxon>
        <taxon>Lachnospirales</taxon>
        <taxon>Lachnospiraceae</taxon>
        <taxon>Catonella</taxon>
    </lineage>
</organism>